<evidence type="ECO:0000259" key="11">
    <source>
        <dbReference type="Pfam" id="PF02096"/>
    </source>
</evidence>
<dbReference type="GO" id="GO:0005886">
    <property type="term" value="C:plasma membrane"/>
    <property type="evidence" value="ECO:0007669"/>
    <property type="project" value="UniProtKB-SubCell"/>
</dbReference>
<keyword evidence="8" id="KW-0143">Chaperone</keyword>
<feature type="transmembrane region" description="Helical" evidence="10">
    <location>
        <begin position="226"/>
        <end position="247"/>
    </location>
</feature>
<dbReference type="GO" id="GO:0032977">
    <property type="term" value="F:membrane insertase activity"/>
    <property type="evidence" value="ECO:0007669"/>
    <property type="project" value="InterPro"/>
</dbReference>
<gene>
    <name evidence="12" type="ORF">A3D25_04905</name>
</gene>
<evidence type="ECO:0000256" key="7">
    <source>
        <dbReference type="ARBA" id="ARBA00023136"/>
    </source>
</evidence>
<dbReference type="GO" id="GO:0015031">
    <property type="term" value="P:protein transport"/>
    <property type="evidence" value="ECO:0007669"/>
    <property type="project" value="UniProtKB-KW"/>
</dbReference>
<keyword evidence="6 10" id="KW-1133">Transmembrane helix</keyword>
<dbReference type="Proteomes" id="UP000177328">
    <property type="component" value="Unassembled WGS sequence"/>
</dbReference>
<keyword evidence="7 10" id="KW-0472">Membrane</keyword>
<feature type="transmembrane region" description="Helical" evidence="10">
    <location>
        <begin position="7"/>
        <end position="27"/>
    </location>
</feature>
<feature type="domain" description="Membrane insertase YidC/Oxa/ALB C-terminal" evidence="11">
    <location>
        <begin position="36"/>
        <end position="261"/>
    </location>
</feature>
<keyword evidence="2" id="KW-0813">Transport</keyword>
<dbReference type="CDD" id="cd20070">
    <property type="entry name" value="5TM_YidC_Alb3"/>
    <property type="match status" value="1"/>
</dbReference>
<name>A0A1F5KGP5_9BACT</name>
<evidence type="ECO:0000256" key="2">
    <source>
        <dbReference type="ARBA" id="ARBA00022448"/>
    </source>
</evidence>
<protein>
    <recommendedName>
        <fullName evidence="11">Membrane insertase YidC/Oxa/ALB C-terminal domain-containing protein</fullName>
    </recommendedName>
</protein>
<sequence length="280" mass="30813">MNIFGDIFNSLFFGPIINLLVLTYHALTGVHIPGAFGLAIVLLTIAIRLLIAPFIAAQLRSTKKMSDLKPQIEALSKKHAKDKQSLAQAQMALYKEHGINPAAGCLPSLIQMPVVIALYQTIQASFDGQHGLDKLNGFIYSPSWKLSNTPDLHFLGINLASKPSEFATAGVLLLLVPLLTAGLQFVQSKMMTPLPVKPYPSDSKKELEEKEKTQDTMSAVQSQMTFMLPLMIGFFSWTLPIGVSVYWNTFTIIGIVQQYMIGGWGGMTPWIHRLAPSANR</sequence>
<evidence type="ECO:0000313" key="12">
    <source>
        <dbReference type="EMBL" id="OGE40113.1"/>
    </source>
</evidence>
<proteinExistence type="inferred from homology"/>
<dbReference type="InterPro" id="IPR047196">
    <property type="entry name" value="YidC_ALB_C"/>
</dbReference>
<evidence type="ECO:0000256" key="10">
    <source>
        <dbReference type="SAM" id="Phobius"/>
    </source>
</evidence>
<keyword evidence="4 9" id="KW-0812">Transmembrane</keyword>
<reference evidence="12 13" key="1">
    <citation type="journal article" date="2016" name="Nat. Commun.">
        <title>Thousands of microbial genomes shed light on interconnected biogeochemical processes in an aquifer system.</title>
        <authorList>
            <person name="Anantharaman K."/>
            <person name="Brown C.T."/>
            <person name="Hug L.A."/>
            <person name="Sharon I."/>
            <person name="Castelle C.J."/>
            <person name="Probst A.J."/>
            <person name="Thomas B.C."/>
            <person name="Singh A."/>
            <person name="Wilkins M.J."/>
            <person name="Karaoz U."/>
            <person name="Brodie E.L."/>
            <person name="Williams K.H."/>
            <person name="Hubbard S.S."/>
            <person name="Banfield J.F."/>
        </authorList>
    </citation>
    <scope>NUCLEOTIDE SEQUENCE [LARGE SCALE GENOMIC DNA]</scope>
</reference>
<accession>A0A1F5KGP5</accession>
<evidence type="ECO:0000256" key="9">
    <source>
        <dbReference type="RuleBase" id="RU003945"/>
    </source>
</evidence>
<evidence type="ECO:0000256" key="6">
    <source>
        <dbReference type="ARBA" id="ARBA00022989"/>
    </source>
</evidence>
<dbReference type="NCBIfam" id="TIGR03592">
    <property type="entry name" value="yidC_oxa1_cterm"/>
    <property type="match status" value="1"/>
</dbReference>
<keyword evidence="5" id="KW-0653">Protein transport</keyword>
<evidence type="ECO:0000256" key="3">
    <source>
        <dbReference type="ARBA" id="ARBA00022475"/>
    </source>
</evidence>
<evidence type="ECO:0000313" key="13">
    <source>
        <dbReference type="Proteomes" id="UP000177328"/>
    </source>
</evidence>
<keyword evidence="3" id="KW-1003">Cell membrane</keyword>
<dbReference type="GO" id="GO:0051205">
    <property type="term" value="P:protein insertion into membrane"/>
    <property type="evidence" value="ECO:0007669"/>
    <property type="project" value="TreeGrafter"/>
</dbReference>
<evidence type="ECO:0000256" key="5">
    <source>
        <dbReference type="ARBA" id="ARBA00022927"/>
    </source>
</evidence>
<dbReference type="Pfam" id="PF02096">
    <property type="entry name" value="60KD_IMP"/>
    <property type="match status" value="1"/>
</dbReference>
<dbReference type="PANTHER" id="PTHR12428:SF65">
    <property type="entry name" value="CYTOCHROME C OXIDASE ASSEMBLY PROTEIN COX18, MITOCHONDRIAL"/>
    <property type="match status" value="1"/>
</dbReference>
<comment type="caution">
    <text evidence="12">The sequence shown here is derived from an EMBL/GenBank/DDBJ whole genome shotgun (WGS) entry which is preliminary data.</text>
</comment>
<organism evidence="12 13">
    <name type="scientific">Candidatus Daviesbacteria bacterium RIFCSPHIGHO2_02_FULL_43_12</name>
    <dbReference type="NCBI Taxonomy" id="1797776"/>
    <lineage>
        <taxon>Bacteria</taxon>
        <taxon>Candidatus Daviesiibacteriota</taxon>
    </lineage>
</organism>
<evidence type="ECO:0000256" key="8">
    <source>
        <dbReference type="ARBA" id="ARBA00023186"/>
    </source>
</evidence>
<dbReference type="PANTHER" id="PTHR12428">
    <property type="entry name" value="OXA1"/>
    <property type="match status" value="1"/>
</dbReference>
<feature type="transmembrane region" description="Helical" evidence="10">
    <location>
        <begin position="33"/>
        <end position="56"/>
    </location>
</feature>
<evidence type="ECO:0000256" key="4">
    <source>
        <dbReference type="ARBA" id="ARBA00022692"/>
    </source>
</evidence>
<feature type="transmembrane region" description="Helical" evidence="10">
    <location>
        <begin position="166"/>
        <end position="186"/>
    </location>
</feature>
<dbReference type="AlphaFoldDB" id="A0A1F5KGP5"/>
<dbReference type="InterPro" id="IPR028055">
    <property type="entry name" value="YidC/Oxa/ALB_C"/>
</dbReference>
<comment type="similarity">
    <text evidence="9">Belongs to the OXA1/ALB3/YidC family.</text>
</comment>
<dbReference type="EMBL" id="MFDD01000014">
    <property type="protein sequence ID" value="OGE40113.1"/>
    <property type="molecule type" value="Genomic_DNA"/>
</dbReference>
<comment type="subcellular location">
    <subcellularLocation>
        <location evidence="1">Cell membrane</location>
        <topology evidence="1">Multi-pass membrane protein</topology>
    </subcellularLocation>
    <subcellularLocation>
        <location evidence="9">Membrane</location>
        <topology evidence="9">Multi-pass membrane protein</topology>
    </subcellularLocation>
</comment>
<dbReference type="InterPro" id="IPR001708">
    <property type="entry name" value="YidC/ALB3/OXA1/COX18"/>
</dbReference>
<evidence type="ECO:0000256" key="1">
    <source>
        <dbReference type="ARBA" id="ARBA00004651"/>
    </source>
</evidence>